<feature type="compositionally biased region" description="Basic and acidic residues" evidence="1">
    <location>
        <begin position="134"/>
        <end position="159"/>
    </location>
</feature>
<feature type="region of interest" description="Disordered" evidence="1">
    <location>
        <begin position="132"/>
        <end position="159"/>
    </location>
</feature>
<evidence type="ECO:0000259" key="2">
    <source>
        <dbReference type="Pfam" id="PF01695"/>
    </source>
</evidence>
<organism evidence="3 4">
    <name type="scientific">Nocardia transvalensis</name>
    <dbReference type="NCBI Taxonomy" id="37333"/>
    <lineage>
        <taxon>Bacteria</taxon>
        <taxon>Bacillati</taxon>
        <taxon>Actinomycetota</taxon>
        <taxon>Actinomycetes</taxon>
        <taxon>Mycobacteriales</taxon>
        <taxon>Nocardiaceae</taxon>
        <taxon>Nocardia</taxon>
    </lineage>
</organism>
<dbReference type="Pfam" id="PF01695">
    <property type="entry name" value="IstB_IS21"/>
    <property type="match status" value="1"/>
</dbReference>
<evidence type="ECO:0000313" key="4">
    <source>
        <dbReference type="Proteomes" id="UP000540412"/>
    </source>
</evidence>
<reference evidence="3 4" key="1">
    <citation type="submission" date="2020-08" db="EMBL/GenBank/DDBJ databases">
        <title>Sequencing the genomes of 1000 actinobacteria strains.</title>
        <authorList>
            <person name="Klenk H.-P."/>
        </authorList>
    </citation>
    <scope>NUCLEOTIDE SEQUENCE [LARGE SCALE GENOMIC DNA]</scope>
    <source>
        <strain evidence="3 4">DSM 43582</strain>
    </source>
</reference>
<keyword evidence="4" id="KW-1185">Reference proteome</keyword>
<evidence type="ECO:0000313" key="3">
    <source>
        <dbReference type="EMBL" id="MBB5913926.1"/>
    </source>
</evidence>
<proteinExistence type="predicted"/>
<protein>
    <recommendedName>
        <fullName evidence="2">IstB-like ATP-binding domain-containing protein</fullName>
    </recommendedName>
</protein>
<evidence type="ECO:0000256" key="1">
    <source>
        <dbReference type="SAM" id="MobiDB-lite"/>
    </source>
</evidence>
<sequence length="175" mass="19596">MATKTSTNDARNAGPEIAYLARTLNAPTLTCAVDRLVERSRNENCCHEEFLAACLQREVPAREARGGEGRIRAARFPSRKSLEEFDFDHQRSLRRDANTHLGTLDFVTARENVVFLGPVRNRQDAPVDQVVHPRLPDRTSGRVHDRSGMDRAAGRGSLDRTCRKSRLSWAGSHCS</sequence>
<dbReference type="Proteomes" id="UP000540412">
    <property type="component" value="Unassembled WGS sequence"/>
</dbReference>
<accession>A0A7W9PDI7</accession>
<gene>
    <name evidence="3" type="ORF">BJY24_002793</name>
</gene>
<dbReference type="GO" id="GO:0005524">
    <property type="term" value="F:ATP binding"/>
    <property type="evidence" value="ECO:0007669"/>
    <property type="project" value="InterPro"/>
</dbReference>
<dbReference type="AlphaFoldDB" id="A0A7W9PDI7"/>
<comment type="caution">
    <text evidence="3">The sequence shown here is derived from an EMBL/GenBank/DDBJ whole genome shotgun (WGS) entry which is preliminary data.</text>
</comment>
<feature type="domain" description="IstB-like ATP-binding" evidence="2">
    <location>
        <begin position="21"/>
        <end position="118"/>
    </location>
</feature>
<name>A0A7W9PDI7_9NOCA</name>
<dbReference type="InterPro" id="IPR002611">
    <property type="entry name" value="IstB_ATP-bd"/>
</dbReference>
<dbReference type="EMBL" id="JACHIT010000001">
    <property type="protein sequence ID" value="MBB5913926.1"/>
    <property type="molecule type" value="Genomic_DNA"/>
</dbReference>